<reference evidence="4" key="1">
    <citation type="submission" date="2025-08" db="UniProtKB">
        <authorList>
            <consortium name="RefSeq"/>
        </authorList>
    </citation>
    <scope>IDENTIFICATION</scope>
</reference>
<dbReference type="RefSeq" id="XP_011632920.1">
    <property type="nucleotide sequence ID" value="XM_011634618.1"/>
</dbReference>
<evidence type="ECO:0000256" key="1">
    <source>
        <dbReference type="SAM" id="MobiDB-lite"/>
    </source>
</evidence>
<dbReference type="InterPro" id="IPR006578">
    <property type="entry name" value="MADF-dom"/>
</dbReference>
<accession>A0A6I9VX94</accession>
<dbReference type="OrthoDB" id="7540739at2759"/>
<dbReference type="AlphaFoldDB" id="A0A6I9VX94"/>
<name>A0A6I9VX94_9HYME</name>
<dbReference type="GeneID" id="105424404"/>
<proteinExistence type="predicted"/>
<dbReference type="Pfam" id="PF10545">
    <property type="entry name" value="MADF_DNA_bdg"/>
    <property type="match status" value="1"/>
</dbReference>
<protein>
    <submittedName>
        <fullName evidence="4">Uncharacterized protein LOC105424404</fullName>
    </submittedName>
</protein>
<evidence type="ECO:0000259" key="2">
    <source>
        <dbReference type="Pfam" id="PF10545"/>
    </source>
</evidence>
<keyword evidence="3" id="KW-1185">Reference proteome</keyword>
<evidence type="ECO:0000313" key="4">
    <source>
        <dbReference type="RefSeq" id="XP_011632920.1"/>
    </source>
</evidence>
<evidence type="ECO:0000313" key="3">
    <source>
        <dbReference type="Proteomes" id="UP000504615"/>
    </source>
</evidence>
<feature type="region of interest" description="Disordered" evidence="1">
    <location>
        <begin position="87"/>
        <end position="112"/>
    </location>
</feature>
<dbReference type="KEGG" id="pbar:105424404"/>
<dbReference type="Proteomes" id="UP000504615">
    <property type="component" value="Unplaced"/>
</dbReference>
<gene>
    <name evidence="4" type="primary">LOC105424404</name>
</gene>
<sequence length="112" mass="13052">MTSCKENEKKMVKESYFISNRGLQEESCLYATNTPNYHNKYVRNEALKRVCATVSIFRLGIVENECTTKFHYLRTQFNIENAKVKSSIKSETGTNDNEELFEIEGFSEMNEE</sequence>
<feature type="domain" description="MADF" evidence="2">
    <location>
        <begin position="24"/>
        <end position="90"/>
    </location>
</feature>
<organism evidence="3 4">
    <name type="scientific">Pogonomyrmex barbatus</name>
    <name type="common">red harvester ant</name>
    <dbReference type="NCBI Taxonomy" id="144034"/>
    <lineage>
        <taxon>Eukaryota</taxon>
        <taxon>Metazoa</taxon>
        <taxon>Ecdysozoa</taxon>
        <taxon>Arthropoda</taxon>
        <taxon>Hexapoda</taxon>
        <taxon>Insecta</taxon>
        <taxon>Pterygota</taxon>
        <taxon>Neoptera</taxon>
        <taxon>Endopterygota</taxon>
        <taxon>Hymenoptera</taxon>
        <taxon>Apocrita</taxon>
        <taxon>Aculeata</taxon>
        <taxon>Formicoidea</taxon>
        <taxon>Formicidae</taxon>
        <taxon>Myrmicinae</taxon>
        <taxon>Pogonomyrmex</taxon>
    </lineage>
</organism>